<keyword evidence="2" id="KW-0812">Transmembrane</keyword>
<protein>
    <recommendedName>
        <fullName evidence="5">DUF4177 domain-containing protein</fullName>
    </recommendedName>
</protein>
<dbReference type="OrthoDB" id="291820at2"/>
<evidence type="ECO:0000256" key="2">
    <source>
        <dbReference type="SAM" id="Phobius"/>
    </source>
</evidence>
<reference evidence="3 4" key="1">
    <citation type="submission" date="2018-03" db="EMBL/GenBank/DDBJ databases">
        <title>Draft genome of Deinococcus sp. OD32.</title>
        <authorList>
            <person name="Wang X.-P."/>
            <person name="Du Z.-J."/>
        </authorList>
    </citation>
    <scope>NUCLEOTIDE SEQUENCE [LARGE SCALE GENOMIC DNA]</scope>
    <source>
        <strain evidence="3 4">OD32</strain>
    </source>
</reference>
<keyword evidence="2" id="KW-1133">Transmembrane helix</keyword>
<name>A0A2T3W615_9DEIO</name>
<organism evidence="3 4">
    <name type="scientific">Deinococcus arcticus</name>
    <dbReference type="NCBI Taxonomy" id="2136176"/>
    <lineage>
        <taxon>Bacteria</taxon>
        <taxon>Thermotogati</taxon>
        <taxon>Deinococcota</taxon>
        <taxon>Deinococci</taxon>
        <taxon>Deinococcales</taxon>
        <taxon>Deinococcaceae</taxon>
        <taxon>Deinococcus</taxon>
    </lineage>
</organism>
<feature type="region of interest" description="Disordered" evidence="1">
    <location>
        <begin position="1"/>
        <end position="41"/>
    </location>
</feature>
<comment type="caution">
    <text evidence="3">The sequence shown here is derived from an EMBL/GenBank/DDBJ whole genome shotgun (WGS) entry which is preliminary data.</text>
</comment>
<evidence type="ECO:0000313" key="3">
    <source>
        <dbReference type="EMBL" id="PTA67328.1"/>
    </source>
</evidence>
<proteinExistence type="predicted"/>
<dbReference type="Proteomes" id="UP000240317">
    <property type="component" value="Unassembled WGS sequence"/>
</dbReference>
<feature type="transmembrane region" description="Helical" evidence="2">
    <location>
        <begin position="48"/>
        <end position="68"/>
    </location>
</feature>
<gene>
    <name evidence="3" type="ORF">C8263_13605</name>
</gene>
<feature type="compositionally biased region" description="Polar residues" evidence="1">
    <location>
        <begin position="8"/>
        <end position="22"/>
    </location>
</feature>
<dbReference type="EMBL" id="PYSV01000013">
    <property type="protein sequence ID" value="PTA67328.1"/>
    <property type="molecule type" value="Genomic_DNA"/>
</dbReference>
<accession>A0A2T3W615</accession>
<evidence type="ECO:0000313" key="4">
    <source>
        <dbReference type="Proteomes" id="UP000240317"/>
    </source>
</evidence>
<dbReference type="AlphaFoldDB" id="A0A2T3W615"/>
<keyword evidence="2" id="KW-0472">Membrane</keyword>
<keyword evidence="4" id="KW-1185">Reference proteome</keyword>
<dbReference type="RefSeq" id="WP_107138674.1">
    <property type="nucleotide sequence ID" value="NZ_PYSV01000013.1"/>
</dbReference>
<feature type="compositionally biased region" description="Polar residues" evidence="1">
    <location>
        <begin position="31"/>
        <end position="40"/>
    </location>
</feature>
<sequence>MTGRHTVPTGQVPTSATPSPQAQPEREAGARTTQPKQAASGQEDFRIWLPRVLMLTNIILLGLLAFQLTHRPKYEYMTVGPSDITFKAEMDNYGAAGWKTESCRRASDGSDYSPTMSYECIMSRPKLGW</sequence>
<evidence type="ECO:0000256" key="1">
    <source>
        <dbReference type="SAM" id="MobiDB-lite"/>
    </source>
</evidence>
<evidence type="ECO:0008006" key="5">
    <source>
        <dbReference type="Google" id="ProtNLM"/>
    </source>
</evidence>